<evidence type="ECO:0000256" key="1">
    <source>
        <dbReference type="SAM" id="Phobius"/>
    </source>
</evidence>
<reference evidence="2" key="1">
    <citation type="submission" date="2022-03" db="EMBL/GenBank/DDBJ databases">
        <title>De novo assembled genomes of Belliella spp. (Cyclobacteriaceae) strains.</title>
        <authorList>
            <person name="Szabo A."/>
            <person name="Korponai K."/>
            <person name="Felfoldi T."/>
        </authorList>
    </citation>
    <scope>NUCLEOTIDE SEQUENCE</scope>
    <source>
        <strain evidence="2">DSM 111904</strain>
    </source>
</reference>
<name>A0ABS9V2F0_9BACT</name>
<dbReference type="Proteomes" id="UP001165489">
    <property type="component" value="Unassembled WGS sequence"/>
</dbReference>
<protein>
    <submittedName>
        <fullName evidence="2">Uncharacterized protein</fullName>
    </submittedName>
</protein>
<dbReference type="RefSeq" id="WP_241348951.1">
    <property type="nucleotide sequence ID" value="NZ_JAKZGP010000041.1"/>
</dbReference>
<gene>
    <name evidence="2" type="ORF">MM239_14380</name>
</gene>
<feature type="transmembrane region" description="Helical" evidence="1">
    <location>
        <begin position="126"/>
        <end position="145"/>
    </location>
</feature>
<accession>A0ABS9V2F0</accession>
<keyword evidence="1" id="KW-1133">Transmembrane helix</keyword>
<organism evidence="2 3">
    <name type="scientific">Belliella filtrata</name>
    <dbReference type="NCBI Taxonomy" id="2923435"/>
    <lineage>
        <taxon>Bacteria</taxon>
        <taxon>Pseudomonadati</taxon>
        <taxon>Bacteroidota</taxon>
        <taxon>Cytophagia</taxon>
        <taxon>Cytophagales</taxon>
        <taxon>Cyclobacteriaceae</taxon>
        <taxon>Belliella</taxon>
    </lineage>
</organism>
<keyword evidence="1" id="KW-0812">Transmembrane</keyword>
<evidence type="ECO:0000313" key="2">
    <source>
        <dbReference type="EMBL" id="MCH7410591.1"/>
    </source>
</evidence>
<keyword evidence="3" id="KW-1185">Reference proteome</keyword>
<feature type="transmembrane region" description="Helical" evidence="1">
    <location>
        <begin position="93"/>
        <end position="114"/>
    </location>
</feature>
<sequence length="149" mass="16926">MDVQTFIVITISGVVATIAMTTCMYIYAKVTNKNTKVVHVLSKMVSGSKGNFAWSNIIMLFGACLHVGIGILFAFIYYLLWHWDVLLLNLEDSFWAGALSGLLAISFWSFYFIIHRIPQAISRSHYMFALLLSHIIFAMVCINFYKVLI</sequence>
<keyword evidence="1" id="KW-0472">Membrane</keyword>
<proteinExistence type="predicted"/>
<feature type="transmembrane region" description="Helical" evidence="1">
    <location>
        <begin position="57"/>
        <end position="81"/>
    </location>
</feature>
<evidence type="ECO:0000313" key="3">
    <source>
        <dbReference type="Proteomes" id="UP001165489"/>
    </source>
</evidence>
<comment type="caution">
    <text evidence="2">The sequence shown here is derived from an EMBL/GenBank/DDBJ whole genome shotgun (WGS) entry which is preliminary data.</text>
</comment>
<feature type="transmembrane region" description="Helical" evidence="1">
    <location>
        <begin position="6"/>
        <end position="27"/>
    </location>
</feature>
<dbReference type="EMBL" id="JAKZGP010000041">
    <property type="protein sequence ID" value="MCH7410591.1"/>
    <property type="molecule type" value="Genomic_DNA"/>
</dbReference>